<evidence type="ECO:0000313" key="4">
    <source>
        <dbReference type="Proteomes" id="UP001190700"/>
    </source>
</evidence>
<accession>A0AAE0GH34</accession>
<keyword evidence="4" id="KW-1185">Reference proteome</keyword>
<dbReference type="AlphaFoldDB" id="A0AAE0GH34"/>
<dbReference type="PANTHER" id="PTHR43798">
    <property type="entry name" value="MONOACYLGLYCEROL LIPASE"/>
    <property type="match status" value="1"/>
</dbReference>
<dbReference type="GO" id="GO:0016020">
    <property type="term" value="C:membrane"/>
    <property type="evidence" value="ECO:0007669"/>
    <property type="project" value="TreeGrafter"/>
</dbReference>
<dbReference type="Proteomes" id="UP001190700">
    <property type="component" value="Unassembled WGS sequence"/>
</dbReference>
<dbReference type="Gene3D" id="3.40.50.1820">
    <property type="entry name" value="alpha/beta hydrolase"/>
    <property type="match status" value="1"/>
</dbReference>
<feature type="domain" description="AB hydrolase-1" evidence="2">
    <location>
        <begin position="178"/>
        <end position="402"/>
    </location>
</feature>
<dbReference type="GO" id="GO:0016787">
    <property type="term" value="F:hydrolase activity"/>
    <property type="evidence" value="ECO:0007669"/>
    <property type="project" value="UniProtKB-KW"/>
</dbReference>
<comment type="caution">
    <text evidence="3">The sequence shown here is derived from an EMBL/GenBank/DDBJ whole genome shotgun (WGS) entry which is preliminary data.</text>
</comment>
<organism evidence="3 4">
    <name type="scientific">Cymbomonas tetramitiformis</name>
    <dbReference type="NCBI Taxonomy" id="36881"/>
    <lineage>
        <taxon>Eukaryota</taxon>
        <taxon>Viridiplantae</taxon>
        <taxon>Chlorophyta</taxon>
        <taxon>Pyramimonadophyceae</taxon>
        <taxon>Pyramimonadales</taxon>
        <taxon>Pyramimonadaceae</taxon>
        <taxon>Cymbomonas</taxon>
    </lineage>
</organism>
<dbReference type="InterPro" id="IPR050266">
    <property type="entry name" value="AB_hydrolase_sf"/>
</dbReference>
<proteinExistence type="predicted"/>
<dbReference type="InterPro" id="IPR000073">
    <property type="entry name" value="AB_hydrolase_1"/>
</dbReference>
<reference evidence="3 4" key="1">
    <citation type="journal article" date="2015" name="Genome Biol. Evol.">
        <title>Comparative Genomics of a Bacterivorous Green Alga Reveals Evolutionary Causalities and Consequences of Phago-Mixotrophic Mode of Nutrition.</title>
        <authorList>
            <person name="Burns J.A."/>
            <person name="Paasch A."/>
            <person name="Narechania A."/>
            <person name="Kim E."/>
        </authorList>
    </citation>
    <scope>NUCLEOTIDE SEQUENCE [LARGE SCALE GENOMIC DNA]</scope>
    <source>
        <strain evidence="3 4">PLY_AMNH</strain>
    </source>
</reference>
<evidence type="ECO:0000256" key="1">
    <source>
        <dbReference type="ARBA" id="ARBA00022801"/>
    </source>
</evidence>
<dbReference type="EMBL" id="LGRX02005785">
    <property type="protein sequence ID" value="KAK3277902.1"/>
    <property type="molecule type" value="Genomic_DNA"/>
</dbReference>
<gene>
    <name evidence="3" type="ORF">CYMTET_14126</name>
</gene>
<evidence type="ECO:0000259" key="2">
    <source>
        <dbReference type="Pfam" id="PF12697"/>
    </source>
</evidence>
<dbReference type="SUPFAM" id="SSF53474">
    <property type="entry name" value="alpha/beta-Hydrolases"/>
    <property type="match status" value="1"/>
</dbReference>
<dbReference type="InterPro" id="IPR029058">
    <property type="entry name" value="AB_hydrolase_fold"/>
</dbReference>
<dbReference type="PANTHER" id="PTHR43798:SF31">
    <property type="entry name" value="AB HYDROLASE SUPERFAMILY PROTEIN YCLE"/>
    <property type="match status" value="1"/>
</dbReference>
<protein>
    <recommendedName>
        <fullName evidence="2">AB hydrolase-1 domain-containing protein</fullName>
    </recommendedName>
</protein>
<evidence type="ECO:0000313" key="3">
    <source>
        <dbReference type="EMBL" id="KAK3277902.1"/>
    </source>
</evidence>
<keyword evidence="1" id="KW-0378">Hydrolase</keyword>
<name>A0AAE0GH34_9CHLO</name>
<sequence length="498" mass="54824">MRKTFQGASAFGTGKPAVDARNWQDFLISTFTAQELAEEVREFSFSPKNREQALSVAEAAEGIRRVLELGLGRVPVASTDDWSREQCVTMARRLFCDASEKLEEDVEPAGDLPLPNRQCLPPPLPFAVAMMLGAAVGRKVVNFLGLRSRWVTTPRGEFHVYHSVPAPWDPCQSARTPIVVLHGMCVPGSCMTTLGLLLKGDRPVVIPDMLGWDYGFSSARTMRGIVGRYQPSLEEHIQSVAELLNALFPGGRPFDLCGHSLGGFVAFRLTQQLPPGRVRNLVLLAPGGLCNYGLGHVINNVNAPYNSAVHFLRSGLPWPIAMVASWTTYRMFRSPQSISLMGDLYPAGLANYFCRRAPVHTRSLVIWGDDDFINKARSDEFIMECIPRGEGYWVNGGTHSIIVESVVTLYNLITPFLAASDESPSQPPPAFTRALLFLLASTNMPVTKMQSPSPPRQTVYISPAAFRLQRKGGKHLRPDSFNGINGDLRFGIVPKSLN</sequence>
<dbReference type="Pfam" id="PF12697">
    <property type="entry name" value="Abhydrolase_6"/>
    <property type="match status" value="1"/>
</dbReference>